<feature type="compositionally biased region" description="Polar residues" evidence="2">
    <location>
        <begin position="7"/>
        <end position="22"/>
    </location>
</feature>
<dbReference type="InterPro" id="IPR000504">
    <property type="entry name" value="RRM_dom"/>
</dbReference>
<dbReference type="PROSITE" id="PS50102">
    <property type="entry name" value="RRM"/>
    <property type="match status" value="1"/>
</dbReference>
<reference evidence="4 5" key="1">
    <citation type="submission" date="2020-08" db="EMBL/GenBank/DDBJ databases">
        <title>Plant Genome Project.</title>
        <authorList>
            <person name="Zhang R.-G."/>
        </authorList>
    </citation>
    <scope>NUCLEOTIDE SEQUENCE [LARGE SCALE GENOMIC DNA]</scope>
    <source>
        <tissue evidence="4">Rhizome</tissue>
    </source>
</reference>
<evidence type="ECO:0000259" key="3">
    <source>
        <dbReference type="PROSITE" id="PS50102"/>
    </source>
</evidence>
<dbReference type="AlphaFoldDB" id="A0A8J5GCJ3"/>
<dbReference type="Gene3D" id="3.30.70.330">
    <property type="match status" value="1"/>
</dbReference>
<dbReference type="EMBL" id="JACMSC010000011">
    <property type="protein sequence ID" value="KAG6500539.1"/>
    <property type="molecule type" value="Genomic_DNA"/>
</dbReference>
<feature type="region of interest" description="Disordered" evidence="2">
    <location>
        <begin position="1"/>
        <end position="22"/>
    </location>
</feature>
<dbReference type="GO" id="GO:0003723">
    <property type="term" value="F:RNA binding"/>
    <property type="evidence" value="ECO:0007669"/>
    <property type="project" value="UniProtKB-UniRule"/>
</dbReference>
<evidence type="ECO:0000256" key="2">
    <source>
        <dbReference type="SAM" id="MobiDB-lite"/>
    </source>
</evidence>
<keyword evidence="1" id="KW-0694">RNA-binding</keyword>
<dbReference type="SUPFAM" id="SSF54928">
    <property type="entry name" value="RNA-binding domain, RBD"/>
    <property type="match status" value="1"/>
</dbReference>
<feature type="domain" description="RRM" evidence="3">
    <location>
        <begin position="31"/>
        <end position="106"/>
    </location>
</feature>
<dbReference type="PANTHER" id="PTHR32343">
    <property type="entry name" value="SERINE/ARGININE-RICH SPLICING FACTOR"/>
    <property type="match status" value="1"/>
</dbReference>
<accession>A0A8J5GCJ3</accession>
<dbReference type="PANTHER" id="PTHR32343:SF29">
    <property type="entry name" value="RNA-BINDING (RRM_RBD_RNP MOTIFS) FAMILY PROTEIN"/>
    <property type="match status" value="1"/>
</dbReference>
<proteinExistence type="predicted"/>
<organism evidence="4 5">
    <name type="scientific">Zingiber officinale</name>
    <name type="common">Ginger</name>
    <name type="synonym">Amomum zingiber</name>
    <dbReference type="NCBI Taxonomy" id="94328"/>
    <lineage>
        <taxon>Eukaryota</taxon>
        <taxon>Viridiplantae</taxon>
        <taxon>Streptophyta</taxon>
        <taxon>Embryophyta</taxon>
        <taxon>Tracheophyta</taxon>
        <taxon>Spermatophyta</taxon>
        <taxon>Magnoliopsida</taxon>
        <taxon>Liliopsida</taxon>
        <taxon>Zingiberales</taxon>
        <taxon>Zingiberaceae</taxon>
        <taxon>Zingiber</taxon>
    </lineage>
</organism>
<protein>
    <recommendedName>
        <fullName evidence="3">RRM domain-containing protein</fullName>
    </recommendedName>
</protein>
<keyword evidence="5" id="KW-1185">Reference proteome</keyword>
<evidence type="ECO:0000256" key="1">
    <source>
        <dbReference type="PROSITE-ProRule" id="PRU00176"/>
    </source>
</evidence>
<evidence type="ECO:0000313" key="4">
    <source>
        <dbReference type="EMBL" id="KAG6500539.1"/>
    </source>
</evidence>
<sequence>MIPVKQDNLTMGGDQQSRTTPSWTIDVPDVRTVKVSSLPLAASVSDIEKFFSFSGHIVYVEMRSESEMTQVAYVTFNDAQAVDTALLLSGSMIIDDHVVTVTPVENYQLPPEATNFQEKSLPVDGSIRKTEEVVSTMLAKGYVLGKDALQRARSFDERHQLLSSTITSLDQRIGLSEKISSSTAAVSGKLREVDEQLQVSEIARSALAATEQTIMSIPYVSTGASWVTSAFGRVLKAAEDVSVMTKEKVEMAEFMQRQEMVDEFAKLYLDDSSPRVIVGAAPSSSSMDDRKL</sequence>
<name>A0A8J5GCJ3_ZINOF</name>
<dbReference type="InterPro" id="IPR035979">
    <property type="entry name" value="RBD_domain_sf"/>
</dbReference>
<gene>
    <name evidence="4" type="ORF">ZIOFF_040387</name>
</gene>
<dbReference type="SMART" id="SM00360">
    <property type="entry name" value="RRM"/>
    <property type="match status" value="1"/>
</dbReference>
<dbReference type="Proteomes" id="UP000734854">
    <property type="component" value="Unassembled WGS sequence"/>
</dbReference>
<comment type="caution">
    <text evidence="4">The sequence shown here is derived from an EMBL/GenBank/DDBJ whole genome shotgun (WGS) entry which is preliminary data.</text>
</comment>
<evidence type="ECO:0000313" key="5">
    <source>
        <dbReference type="Proteomes" id="UP000734854"/>
    </source>
</evidence>
<dbReference type="InterPro" id="IPR012677">
    <property type="entry name" value="Nucleotide-bd_a/b_plait_sf"/>
</dbReference>